<dbReference type="InterPro" id="IPR036286">
    <property type="entry name" value="LexA/Signal_pep-like_sf"/>
</dbReference>
<reference evidence="5 6" key="1">
    <citation type="submission" date="2020-03" db="EMBL/GenBank/DDBJ databases">
        <title>Complete genome sequence of Orbus sp. IPMB12 (BCRC 80908).</title>
        <authorList>
            <person name="Lo W.-S."/>
            <person name="Chang T.-H."/>
            <person name="Kuo C.-H."/>
        </authorList>
    </citation>
    <scope>NUCLEOTIDE SEQUENCE [LARGE SCALE GENOMIC DNA]</scope>
    <source>
        <strain evidence="5 6">IPMB12</strain>
    </source>
</reference>
<dbReference type="InterPro" id="IPR010982">
    <property type="entry name" value="Lambda_DNA-bd_dom_sf"/>
</dbReference>
<dbReference type="SUPFAM" id="SSF51306">
    <property type="entry name" value="LexA/Signal peptidase"/>
    <property type="match status" value="1"/>
</dbReference>
<dbReference type="CDD" id="cd00093">
    <property type="entry name" value="HTH_XRE"/>
    <property type="match status" value="1"/>
</dbReference>
<name>A0A6G9IAJ9_9GAMM</name>
<feature type="domain" description="HTH cro/C1-type" evidence="4">
    <location>
        <begin position="44"/>
        <end position="84"/>
    </location>
</feature>
<dbReference type="RefSeq" id="WP_166915890.1">
    <property type="nucleotide sequence ID" value="NZ_CP050253.1"/>
</dbReference>
<accession>A0A6G9IAJ9</accession>
<dbReference type="PANTHER" id="PTHR40661">
    <property type="match status" value="1"/>
</dbReference>
<evidence type="ECO:0000313" key="6">
    <source>
        <dbReference type="Proteomes" id="UP000501168"/>
    </source>
</evidence>
<sequence length="233" mass="26186">METSTFYNVNECDDDKEHILKESGILSFKERLLIAMQGLSGNSFAKKVGMSEAVIRDYLSGRTYPSLNRAAIIASKCNVPLEWLVTGKGSCTLTKEEEVFVTLPVFASDIPEYAQPTGFTPSLGLPFDASWISYRGFNKDDLMVFWAKGDSMSSTITNHDALIVNTANKHPMDGYIYIVKHGEHVTTKRIQVRARSLMLISDNPAYPPITINIEERDDFEIIGRVVYILKEVY</sequence>
<dbReference type="Pfam" id="PF01381">
    <property type="entry name" value="HTH_3"/>
    <property type="match status" value="1"/>
</dbReference>
<dbReference type="InterPro" id="IPR039418">
    <property type="entry name" value="LexA-like"/>
</dbReference>
<dbReference type="InParanoid" id="A0A6G9IAJ9"/>
<dbReference type="GO" id="GO:0003677">
    <property type="term" value="F:DNA binding"/>
    <property type="evidence" value="ECO:0007669"/>
    <property type="project" value="UniProtKB-KW"/>
</dbReference>
<dbReference type="EMBL" id="CP050253">
    <property type="protein sequence ID" value="QIQ21258.1"/>
    <property type="molecule type" value="Genomic_DNA"/>
</dbReference>
<dbReference type="Pfam" id="PF00717">
    <property type="entry name" value="Peptidase_S24"/>
    <property type="match status" value="1"/>
</dbReference>
<keyword evidence="3" id="KW-0804">Transcription</keyword>
<dbReference type="Gene3D" id="2.10.109.10">
    <property type="entry name" value="Umud Fragment, subunit A"/>
    <property type="match status" value="1"/>
</dbReference>
<dbReference type="PANTHER" id="PTHR40661:SF3">
    <property type="entry name" value="FELS-1 PROPHAGE TRANSCRIPTIONAL REGULATOR"/>
    <property type="match status" value="1"/>
</dbReference>
<keyword evidence="6" id="KW-1185">Reference proteome</keyword>
<dbReference type="AlphaFoldDB" id="A0A6G9IAJ9"/>
<evidence type="ECO:0000256" key="1">
    <source>
        <dbReference type="ARBA" id="ARBA00023015"/>
    </source>
</evidence>
<dbReference type="CDD" id="cd06529">
    <property type="entry name" value="S24_LexA-like"/>
    <property type="match status" value="1"/>
</dbReference>
<dbReference type="InterPro" id="IPR001387">
    <property type="entry name" value="Cro/C1-type_HTH"/>
</dbReference>
<dbReference type="InterPro" id="IPR015927">
    <property type="entry name" value="Peptidase_S24_S26A/B/C"/>
</dbReference>
<dbReference type="KEGG" id="orb:IPMB12_05905"/>
<gene>
    <name evidence="5" type="ORF">IPMB12_05905</name>
</gene>
<evidence type="ECO:0000256" key="3">
    <source>
        <dbReference type="ARBA" id="ARBA00023163"/>
    </source>
</evidence>
<evidence type="ECO:0000259" key="4">
    <source>
        <dbReference type="PROSITE" id="PS50943"/>
    </source>
</evidence>
<keyword evidence="1" id="KW-0805">Transcription regulation</keyword>
<protein>
    <submittedName>
        <fullName evidence="5">Helix-turn-helix transcriptional regulator</fullName>
    </submittedName>
</protein>
<dbReference type="Gene3D" id="1.10.260.40">
    <property type="entry name" value="lambda repressor-like DNA-binding domains"/>
    <property type="match status" value="1"/>
</dbReference>
<evidence type="ECO:0000313" key="5">
    <source>
        <dbReference type="EMBL" id="QIQ21258.1"/>
    </source>
</evidence>
<dbReference type="SUPFAM" id="SSF47413">
    <property type="entry name" value="lambda repressor-like DNA-binding domains"/>
    <property type="match status" value="1"/>
</dbReference>
<dbReference type="PROSITE" id="PS50943">
    <property type="entry name" value="HTH_CROC1"/>
    <property type="match status" value="1"/>
</dbReference>
<evidence type="ECO:0000256" key="2">
    <source>
        <dbReference type="ARBA" id="ARBA00023125"/>
    </source>
</evidence>
<keyword evidence="2" id="KW-0238">DNA-binding</keyword>
<dbReference type="SMART" id="SM00530">
    <property type="entry name" value="HTH_XRE"/>
    <property type="match status" value="1"/>
</dbReference>
<dbReference type="Proteomes" id="UP000501168">
    <property type="component" value="Chromosome"/>
</dbReference>
<proteinExistence type="predicted"/>
<organism evidence="5 6">
    <name type="scientific">Zophobihabitans entericus</name>
    <dbReference type="NCBI Taxonomy" id="1635327"/>
    <lineage>
        <taxon>Bacteria</taxon>
        <taxon>Pseudomonadati</taxon>
        <taxon>Pseudomonadota</taxon>
        <taxon>Gammaproteobacteria</taxon>
        <taxon>Orbales</taxon>
        <taxon>Orbaceae</taxon>
        <taxon>Zophobihabitans</taxon>
    </lineage>
</organism>